<dbReference type="GO" id="GO:0005739">
    <property type="term" value="C:mitochondrion"/>
    <property type="evidence" value="ECO:0007669"/>
    <property type="project" value="UniProtKB-SubCell"/>
</dbReference>
<keyword evidence="12" id="KW-1015">Disulfide bond</keyword>
<keyword evidence="13" id="KW-0318">Glutathionylation</keyword>
<dbReference type="NCBIfam" id="TIGR02180">
    <property type="entry name" value="GRX_euk"/>
    <property type="match status" value="1"/>
</dbReference>
<evidence type="ECO:0000256" key="6">
    <source>
        <dbReference type="ARBA" id="ARBA00022723"/>
    </source>
</evidence>
<keyword evidence="8" id="KW-0249">Electron transport</keyword>
<keyword evidence="20" id="KW-1185">Reference proteome</keyword>
<dbReference type="PROSITE" id="PS51354">
    <property type="entry name" value="GLUTAREDOXIN_2"/>
    <property type="match status" value="1"/>
</dbReference>
<dbReference type="EMBL" id="BFAA01006420">
    <property type="protein sequence ID" value="GCB61625.1"/>
    <property type="molecule type" value="Genomic_DNA"/>
</dbReference>
<gene>
    <name evidence="19" type="ORF">scyTo_0012951</name>
</gene>
<evidence type="ECO:0000256" key="1">
    <source>
        <dbReference type="ARBA" id="ARBA00002549"/>
    </source>
</evidence>
<evidence type="ECO:0000313" key="20">
    <source>
        <dbReference type="Proteomes" id="UP000288216"/>
    </source>
</evidence>
<dbReference type="OrthoDB" id="418495at2759"/>
<dbReference type="InterPro" id="IPR011767">
    <property type="entry name" value="GLR_AS"/>
</dbReference>
<evidence type="ECO:0000256" key="17">
    <source>
        <dbReference type="ARBA" id="ARBA00039819"/>
    </source>
</evidence>
<proteinExistence type="inferred from homology"/>
<comment type="similarity">
    <text evidence="3">Belongs to the glutaredoxin family.</text>
</comment>
<dbReference type="STRING" id="75743.A0A401NL69"/>
<dbReference type="AlphaFoldDB" id="A0A401NL69"/>
<reference evidence="19 20" key="1">
    <citation type="journal article" date="2018" name="Nat. Ecol. Evol.">
        <title>Shark genomes provide insights into elasmobranch evolution and the origin of vertebrates.</title>
        <authorList>
            <person name="Hara Y"/>
            <person name="Yamaguchi K"/>
            <person name="Onimaru K"/>
            <person name="Kadota M"/>
            <person name="Koyanagi M"/>
            <person name="Keeley SD"/>
            <person name="Tatsumi K"/>
            <person name="Tanaka K"/>
            <person name="Motone F"/>
            <person name="Kageyama Y"/>
            <person name="Nozu R"/>
            <person name="Adachi N"/>
            <person name="Nishimura O"/>
            <person name="Nakagawa R"/>
            <person name="Tanegashima C"/>
            <person name="Kiyatake I"/>
            <person name="Matsumoto R"/>
            <person name="Murakumo K"/>
            <person name="Nishida K"/>
            <person name="Terakita A"/>
            <person name="Kuratani S"/>
            <person name="Sato K"/>
            <person name="Hyodo S Kuraku.S."/>
        </authorList>
    </citation>
    <scope>NUCLEOTIDE SEQUENCE [LARGE SCALE GENOMIC DNA]</scope>
</reference>
<evidence type="ECO:0000256" key="3">
    <source>
        <dbReference type="ARBA" id="ARBA00007787"/>
    </source>
</evidence>
<feature type="domain" description="Glutaredoxin" evidence="18">
    <location>
        <begin position="47"/>
        <end position="109"/>
    </location>
</feature>
<dbReference type="InterPro" id="IPR011899">
    <property type="entry name" value="Glutaredoxin_euk/vir"/>
</dbReference>
<evidence type="ECO:0000256" key="8">
    <source>
        <dbReference type="ARBA" id="ARBA00022982"/>
    </source>
</evidence>
<evidence type="ECO:0000256" key="12">
    <source>
        <dbReference type="ARBA" id="ARBA00023157"/>
    </source>
</evidence>
<keyword evidence="14" id="KW-0676">Redox-active center</keyword>
<dbReference type="FunFam" id="3.40.30.10:FF:000026">
    <property type="entry name" value="Glutaredoxin 2"/>
    <property type="match status" value="1"/>
</dbReference>
<comment type="function">
    <text evidence="1">Has a glutathione-disulfide oxidoreductase activity in the presence of NADPH and glutathione reductase. Reduces low molecular weight disulfides and proteins.</text>
</comment>
<protein>
    <recommendedName>
        <fullName evidence="17">Glutaredoxin-2, mitochondrial</fullName>
    </recommendedName>
</protein>
<dbReference type="Pfam" id="PF00462">
    <property type="entry name" value="Glutaredoxin"/>
    <property type="match status" value="1"/>
</dbReference>
<evidence type="ECO:0000256" key="11">
    <source>
        <dbReference type="ARBA" id="ARBA00023128"/>
    </source>
</evidence>
<dbReference type="SUPFAM" id="SSF52833">
    <property type="entry name" value="Thioredoxin-like"/>
    <property type="match status" value="1"/>
</dbReference>
<accession>A0A401NL69</accession>
<dbReference type="PROSITE" id="PS00195">
    <property type="entry name" value="GLUTAREDOXIN_1"/>
    <property type="match status" value="1"/>
</dbReference>
<dbReference type="PRINTS" id="PR00160">
    <property type="entry name" value="GLUTAREDOXIN"/>
</dbReference>
<dbReference type="InterPro" id="IPR002109">
    <property type="entry name" value="Glutaredoxin"/>
</dbReference>
<name>A0A401NL69_SCYTO</name>
<dbReference type="GO" id="GO:0015035">
    <property type="term" value="F:protein-disulfide reductase activity"/>
    <property type="evidence" value="ECO:0007669"/>
    <property type="project" value="TreeGrafter"/>
</dbReference>
<dbReference type="InterPro" id="IPR036249">
    <property type="entry name" value="Thioredoxin-like_sf"/>
</dbReference>
<evidence type="ECO:0000256" key="4">
    <source>
        <dbReference type="ARBA" id="ARBA00022448"/>
    </source>
</evidence>
<evidence type="ECO:0000256" key="7">
    <source>
        <dbReference type="ARBA" id="ARBA00022946"/>
    </source>
</evidence>
<dbReference type="GO" id="GO:0046872">
    <property type="term" value="F:metal ion binding"/>
    <property type="evidence" value="ECO:0007669"/>
    <property type="project" value="UniProtKB-KW"/>
</dbReference>
<dbReference type="Gene3D" id="3.40.30.10">
    <property type="entry name" value="Glutaredoxin"/>
    <property type="match status" value="1"/>
</dbReference>
<evidence type="ECO:0000256" key="16">
    <source>
        <dbReference type="ARBA" id="ARBA00038558"/>
    </source>
</evidence>
<comment type="caution">
    <text evidence="19">The sequence shown here is derived from an EMBL/GenBank/DDBJ whole genome shotgun (WGS) entry which is preliminary data.</text>
</comment>
<keyword evidence="9" id="KW-0408">Iron</keyword>
<organism evidence="19 20">
    <name type="scientific">Scyliorhinus torazame</name>
    <name type="common">Cloudy catshark</name>
    <name type="synonym">Catulus torazame</name>
    <dbReference type="NCBI Taxonomy" id="75743"/>
    <lineage>
        <taxon>Eukaryota</taxon>
        <taxon>Metazoa</taxon>
        <taxon>Chordata</taxon>
        <taxon>Craniata</taxon>
        <taxon>Vertebrata</taxon>
        <taxon>Chondrichthyes</taxon>
        <taxon>Elasmobranchii</taxon>
        <taxon>Galeomorphii</taxon>
        <taxon>Galeoidea</taxon>
        <taxon>Carcharhiniformes</taxon>
        <taxon>Scyliorhinidae</taxon>
        <taxon>Scyliorhinus</taxon>
    </lineage>
</organism>
<comment type="subunit">
    <text evidence="16">Monomer; active form. Homodimer; inactive form. The homodimer is probably linked by 1 2Fe-2S cluster.</text>
</comment>
<evidence type="ECO:0000256" key="15">
    <source>
        <dbReference type="ARBA" id="ARBA00037470"/>
    </source>
</evidence>
<evidence type="ECO:0000256" key="13">
    <source>
        <dbReference type="ARBA" id="ARBA00023206"/>
    </source>
</evidence>
<evidence type="ECO:0000256" key="2">
    <source>
        <dbReference type="ARBA" id="ARBA00004173"/>
    </source>
</evidence>
<keyword evidence="6" id="KW-0479">Metal-binding</keyword>
<keyword evidence="4" id="KW-0813">Transport</keyword>
<evidence type="ECO:0000313" key="19">
    <source>
        <dbReference type="EMBL" id="GCB61625.1"/>
    </source>
</evidence>
<dbReference type="PANTHER" id="PTHR46679:SF1">
    <property type="entry name" value="GLUTAREDOXIN-2, MITOCHONDRIAL"/>
    <property type="match status" value="1"/>
</dbReference>
<dbReference type="CDD" id="cd03419">
    <property type="entry name" value="GRX_GRXh_1_2_like"/>
    <property type="match status" value="1"/>
</dbReference>
<dbReference type="PANTHER" id="PTHR46679">
    <property type="match status" value="1"/>
</dbReference>
<evidence type="ECO:0000256" key="9">
    <source>
        <dbReference type="ARBA" id="ARBA00023004"/>
    </source>
</evidence>
<dbReference type="OMA" id="QIFICGR"/>
<evidence type="ECO:0000259" key="18">
    <source>
        <dbReference type="Pfam" id="PF00462"/>
    </source>
</evidence>
<comment type="subcellular location">
    <subcellularLocation>
        <location evidence="2">Mitochondrion</location>
    </subcellularLocation>
</comment>
<keyword evidence="5" id="KW-0001">2Fe-2S</keyword>
<dbReference type="Proteomes" id="UP000288216">
    <property type="component" value="Unassembled WGS sequence"/>
</dbReference>
<dbReference type="InterPro" id="IPR014025">
    <property type="entry name" value="Glutaredoxin_subgr"/>
</dbReference>
<keyword evidence="11" id="KW-0496">Mitochondrion</keyword>
<sequence>MVACLWCTHVSTRLPSVRMGQLFTKLPEAQREAALHFIRNQVVQNCVVIFSKTYCPYCAKAKGIFEEIGANFKAIELDQRKDGDHIQNTLAELTGARTVPRVFVNGKCIGGASDTHKLHSSGKLLPLVLRCSPPCKWDDSYSLPRSH</sequence>
<evidence type="ECO:0000256" key="5">
    <source>
        <dbReference type="ARBA" id="ARBA00022714"/>
    </source>
</evidence>
<keyword evidence="10" id="KW-0411">Iron-sulfur</keyword>
<evidence type="ECO:0000256" key="10">
    <source>
        <dbReference type="ARBA" id="ARBA00023014"/>
    </source>
</evidence>
<dbReference type="GO" id="GO:0051537">
    <property type="term" value="F:2 iron, 2 sulfur cluster binding"/>
    <property type="evidence" value="ECO:0007669"/>
    <property type="project" value="UniProtKB-KW"/>
</dbReference>
<evidence type="ECO:0000256" key="14">
    <source>
        <dbReference type="ARBA" id="ARBA00023284"/>
    </source>
</evidence>
<comment type="function">
    <text evidence="15">Glutathione-dependent oxidoreductase that facilitates the maintenance of mitochondrial redox homeostasis upon induction of apoptosis by oxidative stress. Involved in response to hydrogen peroxide and regulation of apoptosis caused by oxidative stress. Acts as a very efficient catalyst of monothiol reactions because of its high affinity for protein glutathione-mixed disulfides. Can receive electrons not only from glutathione (GSH), but also from thioredoxin reductase supporting both monothiol and dithiol reactions. Efficiently catalyzes both glutathionylation and deglutathionylation of mitochondrial complex I, which in turn regulates the superoxide production by the complex. Overexpression decreases the susceptibility to apoptosis and prevents loss of cardiolipin and cytochrome c release.</text>
</comment>
<keyword evidence="7" id="KW-0809">Transit peptide</keyword>